<dbReference type="KEGG" id="pgri:PgNI_07112"/>
<proteinExistence type="predicted"/>
<dbReference type="Proteomes" id="UP000515153">
    <property type="component" value="Unplaced"/>
</dbReference>
<feature type="compositionally biased region" description="Low complexity" evidence="1">
    <location>
        <begin position="1"/>
        <end position="26"/>
    </location>
</feature>
<evidence type="ECO:0000313" key="4">
    <source>
        <dbReference type="RefSeq" id="XP_030981751.1"/>
    </source>
</evidence>
<feature type="transmembrane region" description="Helical" evidence="2">
    <location>
        <begin position="135"/>
        <end position="157"/>
    </location>
</feature>
<evidence type="ECO:0000256" key="2">
    <source>
        <dbReference type="SAM" id="Phobius"/>
    </source>
</evidence>
<keyword evidence="2" id="KW-0812">Transmembrane</keyword>
<keyword evidence="2" id="KW-1133">Transmembrane helix</keyword>
<reference evidence="4" key="3">
    <citation type="submission" date="2025-08" db="UniProtKB">
        <authorList>
            <consortium name="RefSeq"/>
        </authorList>
    </citation>
    <scope>IDENTIFICATION</scope>
    <source>
        <strain evidence="4">NI907</strain>
    </source>
</reference>
<dbReference type="AlphaFoldDB" id="A0A6P8B3D7"/>
<dbReference type="RefSeq" id="XP_030981751.1">
    <property type="nucleotide sequence ID" value="XM_031127129.1"/>
</dbReference>
<evidence type="ECO:0000313" key="3">
    <source>
        <dbReference type="Proteomes" id="UP000515153"/>
    </source>
</evidence>
<name>A0A6P8B3D7_PYRGI</name>
<protein>
    <submittedName>
        <fullName evidence="4">Uncharacterized protein</fullName>
    </submittedName>
</protein>
<organism evidence="3 4">
    <name type="scientific">Pyricularia grisea</name>
    <name type="common">Crabgrass-specific blast fungus</name>
    <name type="synonym">Magnaporthe grisea</name>
    <dbReference type="NCBI Taxonomy" id="148305"/>
    <lineage>
        <taxon>Eukaryota</taxon>
        <taxon>Fungi</taxon>
        <taxon>Dikarya</taxon>
        <taxon>Ascomycota</taxon>
        <taxon>Pezizomycotina</taxon>
        <taxon>Sordariomycetes</taxon>
        <taxon>Sordariomycetidae</taxon>
        <taxon>Magnaporthales</taxon>
        <taxon>Pyriculariaceae</taxon>
        <taxon>Pyricularia</taxon>
    </lineage>
</organism>
<feature type="compositionally biased region" description="Basic residues" evidence="1">
    <location>
        <begin position="85"/>
        <end position="98"/>
    </location>
</feature>
<reference evidence="4" key="1">
    <citation type="journal article" date="2019" name="Mol. Biol. Evol.">
        <title>Blast fungal genomes show frequent chromosomal changes, gene gains and losses, and effector gene turnover.</title>
        <authorList>
            <person name="Gomez Luciano L.B."/>
            <person name="Jason Tsai I."/>
            <person name="Chuma I."/>
            <person name="Tosa Y."/>
            <person name="Chen Y.H."/>
            <person name="Li J.Y."/>
            <person name="Li M.Y."/>
            <person name="Jade Lu M.Y."/>
            <person name="Nakayashiki H."/>
            <person name="Li W.H."/>
        </authorList>
    </citation>
    <scope>NUCLEOTIDE SEQUENCE</scope>
    <source>
        <strain evidence="4">NI907</strain>
    </source>
</reference>
<feature type="compositionally biased region" description="Pro residues" evidence="1">
    <location>
        <begin position="41"/>
        <end position="51"/>
    </location>
</feature>
<sequence length="190" mass="21143">MSGFSSPIASPRSRSRSRSNSMSPRLSSEKLLPSIPEDEPSPPSTPPPPPYANASLINSHLAAVVELVNQTSRAAVSGPPTRSHILGRSHQQHQQHNRRVYQDVQYQYDPESHGSRAREFHEAARRRQHAQLAGLLLFGVFLLSCGGMLIAFITAAVKAGRQDAHDFELRRQCFLTHNRASHCDGEYGRW</sequence>
<gene>
    <name evidence="4" type="ORF">PgNI_07112</name>
</gene>
<reference evidence="4" key="2">
    <citation type="submission" date="2019-10" db="EMBL/GenBank/DDBJ databases">
        <authorList>
            <consortium name="NCBI Genome Project"/>
        </authorList>
    </citation>
    <scope>NUCLEOTIDE SEQUENCE</scope>
    <source>
        <strain evidence="4">NI907</strain>
    </source>
</reference>
<feature type="region of interest" description="Disordered" evidence="1">
    <location>
        <begin position="1"/>
        <end position="54"/>
    </location>
</feature>
<keyword evidence="3" id="KW-1185">Reference proteome</keyword>
<feature type="region of interest" description="Disordered" evidence="1">
    <location>
        <begin position="73"/>
        <end position="98"/>
    </location>
</feature>
<accession>A0A6P8B3D7</accession>
<dbReference type="GeneID" id="41962038"/>
<evidence type="ECO:0000256" key="1">
    <source>
        <dbReference type="SAM" id="MobiDB-lite"/>
    </source>
</evidence>
<keyword evidence="2" id="KW-0472">Membrane</keyword>